<feature type="region of interest" description="Disordered" evidence="1">
    <location>
        <begin position="218"/>
        <end position="239"/>
    </location>
</feature>
<dbReference type="OrthoDB" id="10602639at2759"/>
<keyword evidence="2" id="KW-0472">Membrane</keyword>
<gene>
    <name evidence="3" type="ORF">HYFRA_00004085</name>
</gene>
<feature type="transmembrane region" description="Helical" evidence="2">
    <location>
        <begin position="69"/>
        <end position="89"/>
    </location>
</feature>
<reference evidence="3" key="1">
    <citation type="submission" date="2021-07" db="EMBL/GenBank/DDBJ databases">
        <authorList>
            <person name="Durling M."/>
        </authorList>
    </citation>
    <scope>NUCLEOTIDE SEQUENCE</scope>
</reference>
<keyword evidence="4" id="KW-1185">Reference proteome</keyword>
<evidence type="ECO:0000256" key="1">
    <source>
        <dbReference type="SAM" id="MobiDB-lite"/>
    </source>
</evidence>
<keyword evidence="2" id="KW-1133">Transmembrane helix</keyword>
<keyword evidence="2" id="KW-0812">Transmembrane</keyword>
<comment type="caution">
    <text evidence="3">The sequence shown here is derived from an EMBL/GenBank/DDBJ whole genome shotgun (WGS) entry which is preliminary data.</text>
</comment>
<evidence type="ECO:0000313" key="4">
    <source>
        <dbReference type="Proteomes" id="UP000696280"/>
    </source>
</evidence>
<protein>
    <submittedName>
        <fullName evidence="3">Uncharacterized protein</fullName>
    </submittedName>
</protein>
<evidence type="ECO:0000256" key="2">
    <source>
        <dbReference type="SAM" id="Phobius"/>
    </source>
</evidence>
<proteinExistence type="predicted"/>
<feature type="region of interest" description="Disordered" evidence="1">
    <location>
        <begin position="1"/>
        <end position="36"/>
    </location>
</feature>
<feature type="compositionally biased region" description="Low complexity" evidence="1">
    <location>
        <begin position="17"/>
        <end position="35"/>
    </location>
</feature>
<dbReference type="EMBL" id="CAJVRL010000025">
    <property type="protein sequence ID" value="CAG8949762.1"/>
    <property type="molecule type" value="Genomic_DNA"/>
</dbReference>
<sequence length="262" mass="25640">MQVQSVTTEIEGYKSKSSQPAQTNSNSTSNSVKSNFQSFSRLPPHQLLLTNHHTIPNQTKINLLNMKSIMNLLTLLLSILAFGMTITASEIHQREVEKRQQTSFNSASASGSIASGILSTVSSVLNGGSATAPATALPSVTGPAGSAISSLSSAVDSATSVLASAGSSVSSALSSASEQASSGASNGASSATNAAGSASSAASSGASRVSSAASSRASSATGSASSSATTSSSSSGATSLSMGGYQSCGAILGVAMVAMVAL</sequence>
<evidence type="ECO:0000313" key="3">
    <source>
        <dbReference type="EMBL" id="CAG8949762.1"/>
    </source>
</evidence>
<dbReference type="Proteomes" id="UP000696280">
    <property type="component" value="Unassembled WGS sequence"/>
</dbReference>
<dbReference type="AlphaFoldDB" id="A0A9N9PPT1"/>
<name>A0A9N9PPT1_9HELO</name>
<organism evidence="3 4">
    <name type="scientific">Hymenoscyphus fraxineus</name>
    <dbReference type="NCBI Taxonomy" id="746836"/>
    <lineage>
        <taxon>Eukaryota</taxon>
        <taxon>Fungi</taxon>
        <taxon>Dikarya</taxon>
        <taxon>Ascomycota</taxon>
        <taxon>Pezizomycotina</taxon>
        <taxon>Leotiomycetes</taxon>
        <taxon>Helotiales</taxon>
        <taxon>Helotiaceae</taxon>
        <taxon>Hymenoscyphus</taxon>
    </lineage>
</organism>
<accession>A0A9N9PPT1</accession>